<dbReference type="GO" id="GO:0051082">
    <property type="term" value="F:unfolded protein binding"/>
    <property type="evidence" value="ECO:0007669"/>
    <property type="project" value="TreeGrafter"/>
</dbReference>
<feature type="coiled-coil region" evidence="5">
    <location>
        <begin position="22"/>
        <end position="49"/>
    </location>
</feature>
<keyword evidence="3" id="KW-0963">Cytoplasm</keyword>
<dbReference type="GO" id="GO:0000774">
    <property type="term" value="F:adenyl-nucleotide exchange factor activity"/>
    <property type="evidence" value="ECO:0007669"/>
    <property type="project" value="InterPro"/>
</dbReference>
<evidence type="ECO:0000256" key="5">
    <source>
        <dbReference type="SAM" id="Coils"/>
    </source>
</evidence>
<proteinExistence type="inferred from homology"/>
<evidence type="ECO:0000313" key="7">
    <source>
        <dbReference type="Proteomes" id="UP000177565"/>
    </source>
</evidence>
<dbReference type="InterPro" id="IPR013805">
    <property type="entry name" value="GrpE_CC"/>
</dbReference>
<dbReference type="Gene3D" id="3.90.20.20">
    <property type="match status" value="1"/>
</dbReference>
<keyword evidence="5" id="KW-0175">Coiled coil</keyword>
<evidence type="ECO:0000256" key="1">
    <source>
        <dbReference type="ARBA" id="ARBA00009054"/>
    </source>
</evidence>
<dbReference type="PRINTS" id="PR00773">
    <property type="entry name" value="GRPEPROTEIN"/>
</dbReference>
<dbReference type="GO" id="GO:0051087">
    <property type="term" value="F:protein-folding chaperone binding"/>
    <property type="evidence" value="ECO:0007669"/>
    <property type="project" value="InterPro"/>
</dbReference>
<dbReference type="CDD" id="cd00446">
    <property type="entry name" value="GrpE"/>
    <property type="match status" value="1"/>
</dbReference>
<dbReference type="SUPFAM" id="SSF58014">
    <property type="entry name" value="Coiled-coil domain of nucleotide exchange factor GrpE"/>
    <property type="match status" value="1"/>
</dbReference>
<dbReference type="Gene3D" id="2.30.22.10">
    <property type="entry name" value="Head domain of nucleotide exchange factor GrpE"/>
    <property type="match status" value="1"/>
</dbReference>
<name>A0A1G2MR30_9BACT</name>
<dbReference type="AlphaFoldDB" id="A0A1G2MR30"/>
<sequence>MKDDDVKFEKDPDELDDSVVAEENLADLVKKLRSELKIAQKERNEYLTGWQRAKADYINLTREHEKSRKDFGLYADEAFFEDLLPVLESFGMAFSNKEAWEKAPREWRTGVEYIHSQLIEALKRHHIEEYTPKVGEKLDPRIHAPVATVSVADEKLDHTIVEVIKNGYKRADKVLRPADVKIGEFKKA</sequence>
<accession>A0A1G2MR30</accession>
<evidence type="ECO:0000256" key="2">
    <source>
        <dbReference type="ARBA" id="ARBA00023186"/>
    </source>
</evidence>
<dbReference type="HAMAP" id="MF_01151">
    <property type="entry name" value="GrpE"/>
    <property type="match status" value="1"/>
</dbReference>
<dbReference type="SUPFAM" id="SSF51064">
    <property type="entry name" value="Head domain of nucleotide exchange factor GrpE"/>
    <property type="match status" value="1"/>
</dbReference>
<comment type="subunit">
    <text evidence="3">Homodimer.</text>
</comment>
<gene>
    <name evidence="3" type="primary">grpE</name>
    <name evidence="6" type="ORF">A3C06_04715</name>
</gene>
<evidence type="ECO:0000256" key="3">
    <source>
        <dbReference type="HAMAP-Rule" id="MF_01151"/>
    </source>
</evidence>
<dbReference type="PANTHER" id="PTHR21237:SF23">
    <property type="entry name" value="GRPE PROTEIN HOMOLOG, MITOCHONDRIAL"/>
    <property type="match status" value="1"/>
</dbReference>
<dbReference type="InterPro" id="IPR009012">
    <property type="entry name" value="GrpE_head"/>
</dbReference>
<protein>
    <recommendedName>
        <fullName evidence="3">Protein GrpE</fullName>
    </recommendedName>
    <alternativeName>
        <fullName evidence="3">HSP-70 cofactor</fullName>
    </alternativeName>
</protein>
<dbReference type="STRING" id="1802312.A3C06_04715"/>
<evidence type="ECO:0000313" key="6">
    <source>
        <dbReference type="EMBL" id="OHA26313.1"/>
    </source>
</evidence>
<dbReference type="EMBL" id="MHRQ01000022">
    <property type="protein sequence ID" value="OHA26313.1"/>
    <property type="molecule type" value="Genomic_DNA"/>
</dbReference>
<dbReference type="InterPro" id="IPR000740">
    <property type="entry name" value="GrpE"/>
</dbReference>
<dbReference type="GO" id="GO:0005737">
    <property type="term" value="C:cytoplasm"/>
    <property type="evidence" value="ECO:0007669"/>
    <property type="project" value="UniProtKB-SubCell"/>
</dbReference>
<comment type="caution">
    <text evidence="6">The sequence shown here is derived from an EMBL/GenBank/DDBJ whole genome shotgun (WGS) entry which is preliminary data.</text>
</comment>
<dbReference type="PANTHER" id="PTHR21237">
    <property type="entry name" value="GRPE PROTEIN"/>
    <property type="match status" value="1"/>
</dbReference>
<dbReference type="GO" id="GO:0042803">
    <property type="term" value="F:protein homodimerization activity"/>
    <property type="evidence" value="ECO:0007669"/>
    <property type="project" value="InterPro"/>
</dbReference>
<comment type="function">
    <text evidence="3">Participates actively in the response to hyperosmotic and heat shock by preventing the aggregation of stress-denatured proteins, in association with DnaK and GrpE. It is the nucleotide exchange factor for DnaK and may function as a thermosensor. Unfolded proteins bind initially to DnaJ; upon interaction with the DnaJ-bound protein, DnaK hydrolyzes its bound ATP, resulting in the formation of a stable complex. GrpE releases ADP from DnaK; ATP binding to DnaK triggers the release of the substrate protein, thus completing the reaction cycle. Several rounds of ATP-dependent interactions between DnaJ, DnaK and GrpE are required for fully efficient folding.</text>
</comment>
<keyword evidence="3" id="KW-0346">Stress response</keyword>
<dbReference type="Proteomes" id="UP000177565">
    <property type="component" value="Unassembled WGS sequence"/>
</dbReference>
<evidence type="ECO:0000256" key="4">
    <source>
        <dbReference type="RuleBase" id="RU004478"/>
    </source>
</evidence>
<organism evidence="6 7">
    <name type="scientific">Candidatus Taylorbacteria bacterium RIFCSPHIGHO2_02_FULL_46_13</name>
    <dbReference type="NCBI Taxonomy" id="1802312"/>
    <lineage>
        <taxon>Bacteria</taxon>
        <taxon>Candidatus Tayloriibacteriota</taxon>
    </lineage>
</organism>
<dbReference type="Pfam" id="PF01025">
    <property type="entry name" value="GrpE"/>
    <property type="match status" value="1"/>
</dbReference>
<comment type="similarity">
    <text evidence="1 3 4">Belongs to the GrpE family.</text>
</comment>
<keyword evidence="2 3" id="KW-0143">Chaperone</keyword>
<dbReference type="GO" id="GO:0006457">
    <property type="term" value="P:protein folding"/>
    <property type="evidence" value="ECO:0007669"/>
    <property type="project" value="InterPro"/>
</dbReference>
<comment type="subcellular location">
    <subcellularLocation>
        <location evidence="3">Cytoplasm</location>
    </subcellularLocation>
</comment>
<reference evidence="6 7" key="1">
    <citation type="journal article" date="2016" name="Nat. Commun.">
        <title>Thousands of microbial genomes shed light on interconnected biogeochemical processes in an aquifer system.</title>
        <authorList>
            <person name="Anantharaman K."/>
            <person name="Brown C.T."/>
            <person name="Hug L.A."/>
            <person name="Sharon I."/>
            <person name="Castelle C.J."/>
            <person name="Probst A.J."/>
            <person name="Thomas B.C."/>
            <person name="Singh A."/>
            <person name="Wilkins M.J."/>
            <person name="Karaoz U."/>
            <person name="Brodie E.L."/>
            <person name="Williams K.H."/>
            <person name="Hubbard S.S."/>
            <person name="Banfield J.F."/>
        </authorList>
    </citation>
    <scope>NUCLEOTIDE SEQUENCE [LARGE SCALE GENOMIC DNA]</scope>
</reference>